<dbReference type="EMBL" id="JAPDHZ010000003">
    <property type="protein sequence ID" value="MDG0791437.1"/>
    <property type="molecule type" value="Genomic_DNA"/>
</dbReference>
<gene>
    <name evidence="2" type="ORF">OMP38_11590</name>
</gene>
<keyword evidence="3" id="KW-1185">Reference proteome</keyword>
<feature type="transmembrane region" description="Helical" evidence="1">
    <location>
        <begin position="34"/>
        <end position="55"/>
    </location>
</feature>
<dbReference type="RefSeq" id="WP_277565317.1">
    <property type="nucleotide sequence ID" value="NZ_JAPDHZ010000003.1"/>
</dbReference>
<organism evidence="2 3">
    <name type="scientific">Cohnella ginsengisoli</name>
    <dbReference type="NCBI Taxonomy" id="425004"/>
    <lineage>
        <taxon>Bacteria</taxon>
        <taxon>Bacillati</taxon>
        <taxon>Bacillota</taxon>
        <taxon>Bacilli</taxon>
        <taxon>Bacillales</taxon>
        <taxon>Paenibacillaceae</taxon>
        <taxon>Cohnella</taxon>
    </lineage>
</organism>
<keyword evidence="1" id="KW-0472">Membrane</keyword>
<dbReference type="AlphaFoldDB" id="A0A9X4QMN4"/>
<dbReference type="Proteomes" id="UP001153387">
    <property type="component" value="Unassembled WGS sequence"/>
</dbReference>
<evidence type="ECO:0000313" key="3">
    <source>
        <dbReference type="Proteomes" id="UP001153387"/>
    </source>
</evidence>
<keyword evidence="1" id="KW-0812">Transmembrane</keyword>
<evidence type="ECO:0000256" key="1">
    <source>
        <dbReference type="SAM" id="Phobius"/>
    </source>
</evidence>
<keyword evidence="1" id="KW-1133">Transmembrane helix</keyword>
<sequence>MKSKTIGYFLVSIIISIILFFLLGWILQPSDDEGTLLNIGILISLQISFFSGWAINKLDQIQKNF</sequence>
<proteinExistence type="predicted"/>
<name>A0A9X4QMN4_9BACL</name>
<accession>A0A9X4QMN4</accession>
<evidence type="ECO:0000313" key="2">
    <source>
        <dbReference type="EMBL" id="MDG0791437.1"/>
    </source>
</evidence>
<feature type="transmembrane region" description="Helical" evidence="1">
    <location>
        <begin position="7"/>
        <end position="28"/>
    </location>
</feature>
<reference evidence="2 3" key="1">
    <citation type="submission" date="2022-10" db="EMBL/GenBank/DDBJ databases">
        <title>Comparative genomic analysis of Cohnella hashimotonis sp. nov., isolated from the International Space Station.</title>
        <authorList>
            <person name="Simpson A."/>
            <person name="Venkateswaran K."/>
        </authorList>
    </citation>
    <scope>NUCLEOTIDE SEQUENCE [LARGE SCALE GENOMIC DNA]</scope>
    <source>
        <strain evidence="2 3">DSM 18997</strain>
    </source>
</reference>
<comment type="caution">
    <text evidence="2">The sequence shown here is derived from an EMBL/GenBank/DDBJ whole genome shotgun (WGS) entry which is preliminary data.</text>
</comment>
<protein>
    <submittedName>
        <fullName evidence="2">Uncharacterized protein</fullName>
    </submittedName>
</protein>